<proteinExistence type="predicted"/>
<accession>A0AAR5QH41</accession>
<sequence length="124" mass="14811">MTYGTEVCEDTNKTKHVLRVAEMKTLRTIVGKTKSDIVRNPDIREQRGIQDIVRCGRQRKRQWYNHVRRMDRPAEDHSGDHLKDEEIVRNRPLRKRCRGCFRINKSTDFQEVIEEEEEGEEVMV</sequence>
<keyword evidence="2" id="KW-1185">Reference proteome</keyword>
<name>A0AAR5QH41_DENPD</name>
<evidence type="ECO:0000313" key="1">
    <source>
        <dbReference type="EnsemblMetazoa" id="XP_019772511.1"/>
    </source>
</evidence>
<reference evidence="1" key="2">
    <citation type="submission" date="2024-08" db="UniProtKB">
        <authorList>
            <consortium name="EnsemblMetazoa"/>
        </authorList>
    </citation>
    <scope>IDENTIFICATION</scope>
</reference>
<dbReference type="Proteomes" id="UP000019118">
    <property type="component" value="Unassembled WGS sequence"/>
</dbReference>
<protein>
    <submittedName>
        <fullName evidence="1">Uncharacterized protein</fullName>
    </submittedName>
</protein>
<dbReference type="AlphaFoldDB" id="A0AAR5QH41"/>
<dbReference type="EnsemblMetazoa" id="XM_019916952.1">
    <property type="protein sequence ID" value="XP_019772511.1"/>
    <property type="gene ID" value="LOC109546121"/>
</dbReference>
<evidence type="ECO:0000313" key="2">
    <source>
        <dbReference type="Proteomes" id="UP000019118"/>
    </source>
</evidence>
<reference evidence="2" key="1">
    <citation type="journal article" date="2013" name="Genome Biol.">
        <title>Draft genome of the mountain pine beetle, Dendroctonus ponderosae Hopkins, a major forest pest.</title>
        <authorList>
            <person name="Keeling C.I."/>
            <person name="Yuen M.M."/>
            <person name="Liao N.Y."/>
            <person name="Docking T.R."/>
            <person name="Chan S.K."/>
            <person name="Taylor G.A."/>
            <person name="Palmquist D.L."/>
            <person name="Jackman S.D."/>
            <person name="Nguyen A."/>
            <person name="Li M."/>
            <person name="Henderson H."/>
            <person name="Janes J.K."/>
            <person name="Zhao Y."/>
            <person name="Pandoh P."/>
            <person name="Moore R."/>
            <person name="Sperling F.A."/>
            <person name="Huber D.P."/>
            <person name="Birol I."/>
            <person name="Jones S.J."/>
            <person name="Bohlmann J."/>
        </authorList>
    </citation>
    <scope>NUCLEOTIDE SEQUENCE</scope>
</reference>
<organism evidence="1 2">
    <name type="scientific">Dendroctonus ponderosae</name>
    <name type="common">Mountain pine beetle</name>
    <dbReference type="NCBI Taxonomy" id="77166"/>
    <lineage>
        <taxon>Eukaryota</taxon>
        <taxon>Metazoa</taxon>
        <taxon>Ecdysozoa</taxon>
        <taxon>Arthropoda</taxon>
        <taxon>Hexapoda</taxon>
        <taxon>Insecta</taxon>
        <taxon>Pterygota</taxon>
        <taxon>Neoptera</taxon>
        <taxon>Endopterygota</taxon>
        <taxon>Coleoptera</taxon>
        <taxon>Polyphaga</taxon>
        <taxon>Cucujiformia</taxon>
        <taxon>Curculionidae</taxon>
        <taxon>Scolytinae</taxon>
        <taxon>Dendroctonus</taxon>
    </lineage>
</organism>